<evidence type="ECO:0000313" key="1">
    <source>
        <dbReference type="EMBL" id="KAK0174234.1"/>
    </source>
</evidence>
<gene>
    <name evidence="1" type="ORF">PV327_011141</name>
</gene>
<keyword evidence="2" id="KW-1185">Reference proteome</keyword>
<evidence type="ECO:0000313" key="2">
    <source>
        <dbReference type="Proteomes" id="UP001168972"/>
    </source>
</evidence>
<protein>
    <submittedName>
        <fullName evidence="1">Uncharacterized protein</fullName>
    </submittedName>
</protein>
<proteinExistence type="predicted"/>
<sequence>LLVQNAAELKALSIDVKNIQRHLKKKCTYDGGDHDDSVDNSGHQDNLEIKYDAFQVKRMCQIINKSDTANKNMTTIIRAYISRNVTTLYVPRKSPMGNQSKPVFKITRFYECIEAMRKNLKNSLGNDLTDKDILNYMASTIRNARDWEGHRLLRTQNTD</sequence>
<dbReference type="AlphaFoldDB" id="A0AA39KUH6"/>
<dbReference type="Proteomes" id="UP001168972">
    <property type="component" value="Unassembled WGS sequence"/>
</dbReference>
<name>A0AA39KUH6_MICHY</name>
<organism evidence="1 2">
    <name type="scientific">Microctonus hyperodae</name>
    <name type="common">Parasitoid wasp</name>
    <dbReference type="NCBI Taxonomy" id="165561"/>
    <lineage>
        <taxon>Eukaryota</taxon>
        <taxon>Metazoa</taxon>
        <taxon>Ecdysozoa</taxon>
        <taxon>Arthropoda</taxon>
        <taxon>Hexapoda</taxon>
        <taxon>Insecta</taxon>
        <taxon>Pterygota</taxon>
        <taxon>Neoptera</taxon>
        <taxon>Endopterygota</taxon>
        <taxon>Hymenoptera</taxon>
        <taxon>Apocrita</taxon>
        <taxon>Ichneumonoidea</taxon>
        <taxon>Braconidae</taxon>
        <taxon>Euphorinae</taxon>
        <taxon>Microctonus</taxon>
    </lineage>
</organism>
<reference evidence="1" key="1">
    <citation type="journal article" date="2023" name="bioRxiv">
        <title>Scaffold-level genome assemblies of two parasitoid biocontrol wasps reveal the parthenogenesis mechanism and an associated novel virus.</title>
        <authorList>
            <person name="Inwood S."/>
            <person name="Skelly J."/>
            <person name="Guhlin J."/>
            <person name="Harrop T."/>
            <person name="Goldson S."/>
            <person name="Dearden P."/>
        </authorList>
    </citation>
    <scope>NUCLEOTIDE SEQUENCE</scope>
    <source>
        <strain evidence="1">Lincoln</strain>
        <tissue evidence="1">Whole body</tissue>
    </source>
</reference>
<accession>A0AA39KUH6</accession>
<comment type="caution">
    <text evidence="1">The sequence shown here is derived from an EMBL/GenBank/DDBJ whole genome shotgun (WGS) entry which is preliminary data.</text>
</comment>
<reference evidence="1" key="2">
    <citation type="submission" date="2023-03" db="EMBL/GenBank/DDBJ databases">
        <authorList>
            <person name="Inwood S.N."/>
            <person name="Skelly J.G."/>
            <person name="Guhlin J."/>
            <person name="Harrop T.W.R."/>
            <person name="Goldson S.G."/>
            <person name="Dearden P.K."/>
        </authorList>
    </citation>
    <scope>NUCLEOTIDE SEQUENCE</scope>
    <source>
        <strain evidence="1">Lincoln</strain>
        <tissue evidence="1">Whole body</tissue>
    </source>
</reference>
<dbReference type="EMBL" id="JAQQBR010000123">
    <property type="protein sequence ID" value="KAK0174234.1"/>
    <property type="molecule type" value="Genomic_DNA"/>
</dbReference>
<feature type="non-terminal residue" evidence="1">
    <location>
        <position position="1"/>
    </location>
</feature>